<proteinExistence type="predicted"/>
<sequence>MPSWLVPSNRLLQILFSEFSGPDQRSILPIEPLSGRRRKTEDIVQFAFGWRGISWKEIECLLNLVSARPQRLSNPLVDVNAPLGKFDCEGDLNGYDIASIDNGWDRQLDAQLIWIGKWDFDSRNFHRFRYRWTLVHRPDLWFFMAGMKLSAKDNRLSLPVVLDRRDVPGSRKPFEPQQRQSGRGQRNFVFLHPVCKHLIVALQHFVLLHRIPSEFVCFRSGLTSLIGLVAGVARNSACDKEANHCGDPTDTSGSPSSYCRSVECWFVSWVH</sequence>
<name>A0A0J1B6J9_RHOIS</name>
<comment type="caution">
    <text evidence="1">The sequence shown here is derived from an EMBL/GenBank/DDBJ whole genome shotgun (WGS) entry which is preliminary data.</text>
</comment>
<dbReference type="PATRIC" id="fig|595434.4.peg.5023"/>
<dbReference type="STRING" id="595434.RISK_005289"/>
<reference evidence="1" key="1">
    <citation type="submission" date="2015-05" db="EMBL/GenBank/DDBJ databases">
        <title>Permanent draft genome of Rhodopirellula islandicus K833.</title>
        <authorList>
            <person name="Kizina J."/>
            <person name="Richter M."/>
            <person name="Glockner F.O."/>
            <person name="Harder J."/>
        </authorList>
    </citation>
    <scope>NUCLEOTIDE SEQUENCE [LARGE SCALE GENOMIC DNA]</scope>
    <source>
        <strain evidence="1">K833</strain>
    </source>
</reference>
<keyword evidence="2" id="KW-1185">Reference proteome</keyword>
<dbReference type="AlphaFoldDB" id="A0A0J1B6J9"/>
<accession>A0A0J1B6J9</accession>
<gene>
    <name evidence="1" type="ORF">RISK_005289</name>
</gene>
<dbReference type="Proteomes" id="UP000036367">
    <property type="component" value="Unassembled WGS sequence"/>
</dbReference>
<organism evidence="1 2">
    <name type="scientific">Rhodopirellula islandica</name>
    <dbReference type="NCBI Taxonomy" id="595434"/>
    <lineage>
        <taxon>Bacteria</taxon>
        <taxon>Pseudomonadati</taxon>
        <taxon>Planctomycetota</taxon>
        <taxon>Planctomycetia</taxon>
        <taxon>Pirellulales</taxon>
        <taxon>Pirellulaceae</taxon>
        <taxon>Rhodopirellula</taxon>
    </lineage>
</organism>
<evidence type="ECO:0000313" key="1">
    <source>
        <dbReference type="EMBL" id="KLU02223.1"/>
    </source>
</evidence>
<dbReference type="EMBL" id="LECT01000044">
    <property type="protein sequence ID" value="KLU02223.1"/>
    <property type="molecule type" value="Genomic_DNA"/>
</dbReference>
<evidence type="ECO:0000313" key="2">
    <source>
        <dbReference type="Proteomes" id="UP000036367"/>
    </source>
</evidence>
<protein>
    <submittedName>
        <fullName evidence="1">Uncharacterized protein</fullName>
    </submittedName>
</protein>